<dbReference type="AlphaFoldDB" id="A0A6C0E1Q3"/>
<protein>
    <recommendedName>
        <fullName evidence="1">Thioredoxin domain-containing protein</fullName>
    </recommendedName>
</protein>
<dbReference type="InterPro" id="IPR036249">
    <property type="entry name" value="Thioredoxin-like_sf"/>
</dbReference>
<evidence type="ECO:0000313" key="2">
    <source>
        <dbReference type="EMBL" id="QHT23087.1"/>
    </source>
</evidence>
<dbReference type="PANTHER" id="PTHR10438">
    <property type="entry name" value="THIOREDOXIN"/>
    <property type="match status" value="1"/>
</dbReference>
<dbReference type="EMBL" id="MN739724">
    <property type="protein sequence ID" value="QHT23087.1"/>
    <property type="molecule type" value="Genomic_DNA"/>
</dbReference>
<dbReference type="PANTHER" id="PTHR10438:SF468">
    <property type="entry name" value="THIOREDOXIN-1-RELATED"/>
    <property type="match status" value="1"/>
</dbReference>
<accession>A0A6C0E1Q3</accession>
<proteinExistence type="predicted"/>
<dbReference type="SUPFAM" id="SSF52833">
    <property type="entry name" value="Thioredoxin-like"/>
    <property type="match status" value="1"/>
</dbReference>
<feature type="domain" description="Thioredoxin" evidence="1">
    <location>
        <begin position="11"/>
        <end position="111"/>
    </location>
</feature>
<name>A0A6C0E1Q3_9ZZZZ</name>
<evidence type="ECO:0000259" key="1">
    <source>
        <dbReference type="Pfam" id="PF00085"/>
    </source>
</evidence>
<dbReference type="PRINTS" id="PR00421">
    <property type="entry name" value="THIOREDOXIN"/>
</dbReference>
<dbReference type="InterPro" id="IPR013766">
    <property type="entry name" value="Thioredoxin_domain"/>
</dbReference>
<sequence>MATKTIITKFETRNDFFKLLSNNPGLIIVKFGAEWCGPCKLIAPVLEGFFATSPDNVVCADIDVDESFDIYAFMKSKKMVNGIPVILCYKKGNTTFIPDDSITGADPGQLHAFFTRCGQHLKTVSL</sequence>
<reference evidence="2" key="1">
    <citation type="journal article" date="2020" name="Nature">
        <title>Giant virus diversity and host interactions through global metagenomics.</title>
        <authorList>
            <person name="Schulz F."/>
            <person name="Roux S."/>
            <person name="Paez-Espino D."/>
            <person name="Jungbluth S."/>
            <person name="Walsh D.A."/>
            <person name="Denef V.J."/>
            <person name="McMahon K.D."/>
            <person name="Konstantinidis K.T."/>
            <person name="Eloe-Fadrosh E.A."/>
            <person name="Kyrpides N.C."/>
            <person name="Woyke T."/>
        </authorList>
    </citation>
    <scope>NUCLEOTIDE SEQUENCE</scope>
    <source>
        <strain evidence="2">GVMAG-M-3300023179-114</strain>
    </source>
</reference>
<dbReference type="CDD" id="cd02947">
    <property type="entry name" value="TRX_family"/>
    <property type="match status" value="1"/>
</dbReference>
<organism evidence="2">
    <name type="scientific">viral metagenome</name>
    <dbReference type="NCBI Taxonomy" id="1070528"/>
    <lineage>
        <taxon>unclassified sequences</taxon>
        <taxon>metagenomes</taxon>
        <taxon>organismal metagenomes</taxon>
    </lineage>
</organism>
<dbReference type="Pfam" id="PF00085">
    <property type="entry name" value="Thioredoxin"/>
    <property type="match status" value="1"/>
</dbReference>
<dbReference type="Gene3D" id="3.40.30.10">
    <property type="entry name" value="Glutaredoxin"/>
    <property type="match status" value="1"/>
</dbReference>
<dbReference type="InterPro" id="IPR050620">
    <property type="entry name" value="Thioredoxin_H-type-like"/>
</dbReference>